<dbReference type="InterPro" id="IPR029069">
    <property type="entry name" value="HotDog_dom_sf"/>
</dbReference>
<comment type="caution">
    <text evidence="1">The sequence shown here is derived from an EMBL/GenBank/DDBJ whole genome shotgun (WGS) entry which is preliminary data.</text>
</comment>
<proteinExistence type="predicted"/>
<reference evidence="2" key="1">
    <citation type="journal article" date="2019" name="Int. J. Syst. Evol. Microbiol.">
        <title>The Global Catalogue of Microorganisms (GCM) 10K type strain sequencing project: providing services to taxonomists for standard genome sequencing and annotation.</title>
        <authorList>
            <consortium name="The Broad Institute Genomics Platform"/>
            <consortium name="The Broad Institute Genome Sequencing Center for Infectious Disease"/>
            <person name="Wu L."/>
            <person name="Ma J."/>
        </authorList>
    </citation>
    <scope>NUCLEOTIDE SEQUENCE [LARGE SCALE GENOMIC DNA]</scope>
    <source>
        <strain evidence="2">JCM 11448</strain>
    </source>
</reference>
<gene>
    <name evidence="1" type="ORF">GCM10009579_02770</name>
</gene>
<dbReference type="Pfam" id="PF13279">
    <property type="entry name" value="4HBT_2"/>
    <property type="match status" value="1"/>
</dbReference>
<evidence type="ECO:0008006" key="3">
    <source>
        <dbReference type="Google" id="ProtNLM"/>
    </source>
</evidence>
<evidence type="ECO:0000313" key="1">
    <source>
        <dbReference type="EMBL" id="GAA1248591.1"/>
    </source>
</evidence>
<organism evidence="1 2">
    <name type="scientific">Streptomyces javensis</name>
    <dbReference type="NCBI Taxonomy" id="114698"/>
    <lineage>
        <taxon>Bacteria</taxon>
        <taxon>Bacillati</taxon>
        <taxon>Actinomycetota</taxon>
        <taxon>Actinomycetes</taxon>
        <taxon>Kitasatosporales</taxon>
        <taxon>Streptomycetaceae</taxon>
        <taxon>Streptomyces</taxon>
        <taxon>Streptomyces violaceusniger group</taxon>
    </lineage>
</organism>
<protein>
    <recommendedName>
        <fullName evidence="3">Thioesterase</fullName>
    </recommendedName>
</protein>
<name>A0ABP4H3Q7_9ACTN</name>
<dbReference type="CDD" id="cd00586">
    <property type="entry name" value="4HBT"/>
    <property type="match status" value="1"/>
</dbReference>
<dbReference type="EMBL" id="BAAAIH010000001">
    <property type="protein sequence ID" value="GAA1248591.1"/>
    <property type="molecule type" value="Genomic_DNA"/>
</dbReference>
<keyword evidence="2" id="KW-1185">Reference proteome</keyword>
<dbReference type="Proteomes" id="UP001500282">
    <property type="component" value="Unassembled WGS sequence"/>
</dbReference>
<sequence length="163" mass="18055">MNQPPSPDPVDGTDAFARVVHRSRVEWSDTDASGHHHNTATVRFVEAAEAALMRERGVVGYFGAAPRVRHEVDFASPLWFGQEVTTLLTVERIGTSSMTFRFEVWGEETDGHPRRLAASGRYTVVHVPPRGERAGAPWPTEWITALTMTPTDVDTAGRSPRHP</sequence>
<accession>A0ABP4H3Q7</accession>
<evidence type="ECO:0000313" key="2">
    <source>
        <dbReference type="Proteomes" id="UP001500282"/>
    </source>
</evidence>
<dbReference type="SUPFAM" id="SSF54637">
    <property type="entry name" value="Thioesterase/thiol ester dehydrase-isomerase"/>
    <property type="match status" value="1"/>
</dbReference>
<dbReference type="Gene3D" id="3.10.129.10">
    <property type="entry name" value="Hotdog Thioesterase"/>
    <property type="match status" value="1"/>
</dbReference>